<sequence length="167" mass="18619">MKRFSHNGAGIDMSNNKLEMVLQRKDVGGFDSVGTIAATIGGNLNPNVKEWRTLFPYAKPIPPQPPMKFFPSTDLNGKRVVDYAAGDFSSGIKRCEDYVVGFCVGKRLSFPAVKDAATKHCKLKNEVSIKLHSNYAFTFEFKEDEDRKKVLELGSFCISSCLFTVRP</sequence>
<keyword evidence="3" id="KW-1185">Reference proteome</keyword>
<accession>A0A4Y7JC62</accession>
<dbReference type="Gramene" id="RZC57491">
    <property type="protein sequence ID" value="RZC57491"/>
    <property type="gene ID" value="C5167_004797"/>
</dbReference>
<dbReference type="InterPro" id="IPR025558">
    <property type="entry name" value="DUF4283"/>
</dbReference>
<dbReference type="Pfam" id="PF14111">
    <property type="entry name" value="DUF4283"/>
    <property type="match status" value="1"/>
</dbReference>
<feature type="domain" description="DUF4283" evidence="1">
    <location>
        <begin position="93"/>
        <end position="166"/>
    </location>
</feature>
<dbReference type="Proteomes" id="UP000316621">
    <property type="component" value="Chromosome 4"/>
</dbReference>
<evidence type="ECO:0000313" key="3">
    <source>
        <dbReference type="Proteomes" id="UP000316621"/>
    </source>
</evidence>
<proteinExistence type="predicted"/>
<evidence type="ECO:0000259" key="1">
    <source>
        <dbReference type="Pfam" id="PF14111"/>
    </source>
</evidence>
<evidence type="ECO:0000313" key="2">
    <source>
        <dbReference type="EMBL" id="RZC57491.1"/>
    </source>
</evidence>
<dbReference type="EMBL" id="CM010718">
    <property type="protein sequence ID" value="RZC57491.1"/>
    <property type="molecule type" value="Genomic_DNA"/>
</dbReference>
<dbReference type="STRING" id="3469.A0A4Y7JC62"/>
<protein>
    <recommendedName>
        <fullName evidence="1">DUF4283 domain-containing protein</fullName>
    </recommendedName>
</protein>
<name>A0A4Y7JC62_PAPSO</name>
<gene>
    <name evidence="2" type="ORF">C5167_004797</name>
</gene>
<reference evidence="2 3" key="1">
    <citation type="journal article" date="2018" name="Science">
        <title>The opium poppy genome and morphinan production.</title>
        <authorList>
            <person name="Guo L."/>
            <person name="Winzer T."/>
            <person name="Yang X."/>
            <person name="Li Y."/>
            <person name="Ning Z."/>
            <person name="He Z."/>
            <person name="Teodor R."/>
            <person name="Lu Y."/>
            <person name="Bowser T.A."/>
            <person name="Graham I.A."/>
            <person name="Ye K."/>
        </authorList>
    </citation>
    <scope>NUCLEOTIDE SEQUENCE [LARGE SCALE GENOMIC DNA]</scope>
    <source>
        <strain evidence="3">cv. HN1</strain>
        <tissue evidence="2">Leaves</tissue>
    </source>
</reference>
<dbReference type="AlphaFoldDB" id="A0A4Y7JC62"/>
<organism evidence="2 3">
    <name type="scientific">Papaver somniferum</name>
    <name type="common">Opium poppy</name>
    <dbReference type="NCBI Taxonomy" id="3469"/>
    <lineage>
        <taxon>Eukaryota</taxon>
        <taxon>Viridiplantae</taxon>
        <taxon>Streptophyta</taxon>
        <taxon>Embryophyta</taxon>
        <taxon>Tracheophyta</taxon>
        <taxon>Spermatophyta</taxon>
        <taxon>Magnoliopsida</taxon>
        <taxon>Ranunculales</taxon>
        <taxon>Papaveraceae</taxon>
        <taxon>Papaveroideae</taxon>
        <taxon>Papaver</taxon>
    </lineage>
</organism>